<accession>A0AAF3EYU9</accession>
<protein>
    <submittedName>
        <fullName evidence="4">PH domain-containing protein</fullName>
    </submittedName>
</protein>
<dbReference type="Pfam" id="PF00169">
    <property type="entry name" value="PH"/>
    <property type="match status" value="1"/>
</dbReference>
<name>A0AAF3EYU9_9BILA</name>
<dbReference type="WBParaSite" id="MBELARI_LOCUS18871">
    <property type="protein sequence ID" value="MBELARI_LOCUS18871"/>
    <property type="gene ID" value="MBELARI_LOCUS18871"/>
</dbReference>
<evidence type="ECO:0000259" key="2">
    <source>
        <dbReference type="PROSITE" id="PS50003"/>
    </source>
</evidence>
<dbReference type="InterPro" id="IPR011993">
    <property type="entry name" value="PH-like_dom_sf"/>
</dbReference>
<organism evidence="3 4">
    <name type="scientific">Mesorhabditis belari</name>
    <dbReference type="NCBI Taxonomy" id="2138241"/>
    <lineage>
        <taxon>Eukaryota</taxon>
        <taxon>Metazoa</taxon>
        <taxon>Ecdysozoa</taxon>
        <taxon>Nematoda</taxon>
        <taxon>Chromadorea</taxon>
        <taxon>Rhabditida</taxon>
        <taxon>Rhabditina</taxon>
        <taxon>Rhabditomorpha</taxon>
        <taxon>Rhabditoidea</taxon>
        <taxon>Rhabditidae</taxon>
        <taxon>Mesorhabditinae</taxon>
        <taxon>Mesorhabditis</taxon>
    </lineage>
</organism>
<dbReference type="AlphaFoldDB" id="A0AAF3EYU9"/>
<evidence type="ECO:0000313" key="3">
    <source>
        <dbReference type="Proteomes" id="UP000887575"/>
    </source>
</evidence>
<dbReference type="InterPro" id="IPR001849">
    <property type="entry name" value="PH_domain"/>
</dbReference>
<evidence type="ECO:0000256" key="1">
    <source>
        <dbReference type="SAM" id="MobiDB-lite"/>
    </source>
</evidence>
<keyword evidence="3" id="KW-1185">Reference proteome</keyword>
<proteinExistence type="predicted"/>
<sequence>MDSTVLEGAGIHVFKSGFFGGKWKKRYCALGSSGTFSIYQDPDCSRTLKTVIRLQDVSQFFIPDMQLNLVYPKVLEKMNPNFMLGLREGARSKIVWIHFEDEEMMKTWLGAMAKILNELGTGIGVAGYKPLYVTSGQENYDFTKMNLFSIMLLEYGACNWRPYHHPRPHHFQPLHPGPVVIHPHHHHHHLGHHHHHFGHHHHHHHHAGHHHHHGHHHGHHHFGGHHHGGHHFGGHH</sequence>
<evidence type="ECO:0000313" key="4">
    <source>
        <dbReference type="WBParaSite" id="MBELARI_LOCUS18871"/>
    </source>
</evidence>
<dbReference type="PROSITE" id="PS50003">
    <property type="entry name" value="PH_DOMAIN"/>
    <property type="match status" value="1"/>
</dbReference>
<feature type="region of interest" description="Disordered" evidence="1">
    <location>
        <begin position="183"/>
        <end position="236"/>
    </location>
</feature>
<dbReference type="Proteomes" id="UP000887575">
    <property type="component" value="Unassembled WGS sequence"/>
</dbReference>
<dbReference type="Gene3D" id="2.30.29.30">
    <property type="entry name" value="Pleckstrin-homology domain (PH domain)/Phosphotyrosine-binding domain (PTB)"/>
    <property type="match status" value="1"/>
</dbReference>
<reference evidence="4" key="1">
    <citation type="submission" date="2024-02" db="UniProtKB">
        <authorList>
            <consortium name="WormBaseParasite"/>
        </authorList>
    </citation>
    <scope>IDENTIFICATION</scope>
</reference>
<dbReference type="SUPFAM" id="SSF50729">
    <property type="entry name" value="PH domain-like"/>
    <property type="match status" value="1"/>
</dbReference>
<feature type="domain" description="PH" evidence="2">
    <location>
        <begin position="3"/>
        <end position="117"/>
    </location>
</feature>